<gene>
    <name evidence="2" type="ORF">TNCV_5098921</name>
</gene>
<reference evidence="2" key="1">
    <citation type="submission" date="2020-08" db="EMBL/GenBank/DDBJ databases">
        <title>Multicomponent nature underlies the extraordinary mechanical properties of spider dragline silk.</title>
        <authorList>
            <person name="Kono N."/>
            <person name="Nakamura H."/>
            <person name="Mori M."/>
            <person name="Yoshida Y."/>
            <person name="Ohtoshi R."/>
            <person name="Malay A.D."/>
            <person name="Moran D.A.P."/>
            <person name="Tomita M."/>
            <person name="Numata K."/>
            <person name="Arakawa K."/>
        </authorList>
    </citation>
    <scope>NUCLEOTIDE SEQUENCE</scope>
</reference>
<dbReference type="Proteomes" id="UP000887159">
    <property type="component" value="Unassembled WGS sequence"/>
</dbReference>
<comment type="caution">
    <text evidence="2">The sequence shown here is derived from an EMBL/GenBank/DDBJ whole genome shotgun (WGS) entry which is preliminary data.</text>
</comment>
<protein>
    <submittedName>
        <fullName evidence="2">Uncharacterized protein</fullName>
    </submittedName>
</protein>
<evidence type="ECO:0000313" key="3">
    <source>
        <dbReference type="Proteomes" id="UP000887159"/>
    </source>
</evidence>
<organism evidence="2 3">
    <name type="scientific">Trichonephila clavipes</name>
    <name type="common">Golden silk orbweaver</name>
    <name type="synonym">Nephila clavipes</name>
    <dbReference type="NCBI Taxonomy" id="2585209"/>
    <lineage>
        <taxon>Eukaryota</taxon>
        <taxon>Metazoa</taxon>
        <taxon>Ecdysozoa</taxon>
        <taxon>Arthropoda</taxon>
        <taxon>Chelicerata</taxon>
        <taxon>Arachnida</taxon>
        <taxon>Araneae</taxon>
        <taxon>Araneomorphae</taxon>
        <taxon>Entelegynae</taxon>
        <taxon>Araneoidea</taxon>
        <taxon>Nephilidae</taxon>
        <taxon>Trichonephila</taxon>
    </lineage>
</organism>
<feature type="region of interest" description="Disordered" evidence="1">
    <location>
        <begin position="191"/>
        <end position="215"/>
    </location>
</feature>
<proteinExistence type="predicted"/>
<evidence type="ECO:0000313" key="2">
    <source>
        <dbReference type="EMBL" id="GFY02031.1"/>
    </source>
</evidence>
<sequence length="215" mass="24259">MEHELAFTLHLAMYQEADLGDYITFMMNFRGVLIRLKPSEVIELETVYAVNIIDVMMEILPYHDPHDVPWFESFSSFEPADLDNEFMEQEAAKGKGAFVQALWTQYAIPKLYFFGVQGLETLWCAKLDHLDSIGASSVGRVFWAQMARLCLPSARRVFDLPQHDALAGNDAMRPCLSLALPPPTLGCEQHVPPLQNTRPSKSLLDTALSPRKMGE</sequence>
<evidence type="ECO:0000256" key="1">
    <source>
        <dbReference type="SAM" id="MobiDB-lite"/>
    </source>
</evidence>
<accession>A0A8X6S4V1</accession>
<keyword evidence="3" id="KW-1185">Reference proteome</keyword>
<name>A0A8X6S4V1_TRICX</name>
<dbReference type="AlphaFoldDB" id="A0A8X6S4V1"/>
<dbReference type="EMBL" id="BMAU01021232">
    <property type="protein sequence ID" value="GFY02031.1"/>
    <property type="molecule type" value="Genomic_DNA"/>
</dbReference>